<dbReference type="GO" id="GO:0033499">
    <property type="term" value="P:galactose catabolic process via UDP-galactose, Leloir pathway"/>
    <property type="evidence" value="ECO:0007669"/>
    <property type="project" value="TreeGrafter"/>
</dbReference>
<dbReference type="NCBIfam" id="TIGR01179">
    <property type="entry name" value="galE"/>
    <property type="match status" value="1"/>
</dbReference>
<comment type="cofactor">
    <cofactor evidence="2 10">
        <name>NAD(+)</name>
        <dbReference type="ChEBI" id="CHEBI:57540"/>
    </cofactor>
</comment>
<dbReference type="InterPro" id="IPR036291">
    <property type="entry name" value="NAD(P)-bd_dom_sf"/>
</dbReference>
<evidence type="ECO:0000256" key="9">
    <source>
        <dbReference type="ARBA" id="ARBA00023277"/>
    </source>
</evidence>
<evidence type="ECO:0000313" key="12">
    <source>
        <dbReference type="EMBL" id="TNY33996.1"/>
    </source>
</evidence>
<dbReference type="Proteomes" id="UP000314011">
    <property type="component" value="Unassembled WGS sequence"/>
</dbReference>
<dbReference type="EMBL" id="VFFF01000001">
    <property type="protein sequence ID" value="TNY33996.1"/>
    <property type="molecule type" value="Genomic_DNA"/>
</dbReference>
<evidence type="ECO:0000259" key="11">
    <source>
        <dbReference type="Pfam" id="PF01370"/>
    </source>
</evidence>
<evidence type="ECO:0000256" key="6">
    <source>
        <dbReference type="ARBA" id="ARBA00018569"/>
    </source>
</evidence>
<dbReference type="PANTHER" id="PTHR43725:SF53">
    <property type="entry name" value="UDP-ARABINOSE 4-EPIMERASE 1"/>
    <property type="match status" value="1"/>
</dbReference>
<dbReference type="PANTHER" id="PTHR43725">
    <property type="entry name" value="UDP-GLUCOSE 4-EPIMERASE"/>
    <property type="match status" value="1"/>
</dbReference>
<dbReference type="UniPathway" id="UPA00214"/>
<proteinExistence type="inferred from homology"/>
<dbReference type="OrthoDB" id="9801785at2"/>
<keyword evidence="9 10" id="KW-0119">Carbohydrate metabolism</keyword>
<dbReference type="GO" id="GO:0003978">
    <property type="term" value="F:UDP-glucose 4-epimerase activity"/>
    <property type="evidence" value="ECO:0007669"/>
    <property type="project" value="UniProtKB-UniRule"/>
</dbReference>
<organism evidence="12 13">
    <name type="scientific">Pelagovum pacificum</name>
    <dbReference type="NCBI Taxonomy" id="2588711"/>
    <lineage>
        <taxon>Bacteria</taxon>
        <taxon>Pseudomonadati</taxon>
        <taxon>Pseudomonadota</taxon>
        <taxon>Alphaproteobacteria</taxon>
        <taxon>Rhodobacterales</taxon>
        <taxon>Paracoccaceae</taxon>
        <taxon>Pelagovum</taxon>
    </lineage>
</organism>
<evidence type="ECO:0000256" key="10">
    <source>
        <dbReference type="RuleBase" id="RU366046"/>
    </source>
</evidence>
<accession>A0A5C5GKN2</accession>
<feature type="domain" description="NAD-dependent epimerase/dehydratase" evidence="11">
    <location>
        <begin position="4"/>
        <end position="252"/>
    </location>
</feature>
<comment type="subunit">
    <text evidence="10">Homodimer.</text>
</comment>
<keyword evidence="8 10" id="KW-0413">Isomerase</keyword>
<keyword evidence="7 10" id="KW-0520">NAD</keyword>
<dbReference type="Gene3D" id="3.90.25.10">
    <property type="entry name" value="UDP-galactose 4-epimerase, domain 1"/>
    <property type="match status" value="1"/>
</dbReference>
<dbReference type="AlphaFoldDB" id="A0A5C5GKN2"/>
<dbReference type="SUPFAM" id="SSF51735">
    <property type="entry name" value="NAD(P)-binding Rossmann-fold domains"/>
    <property type="match status" value="1"/>
</dbReference>
<dbReference type="EC" id="5.1.3.2" evidence="5 10"/>
<evidence type="ECO:0000256" key="1">
    <source>
        <dbReference type="ARBA" id="ARBA00000083"/>
    </source>
</evidence>
<evidence type="ECO:0000256" key="2">
    <source>
        <dbReference type="ARBA" id="ARBA00001911"/>
    </source>
</evidence>
<evidence type="ECO:0000256" key="7">
    <source>
        <dbReference type="ARBA" id="ARBA00023027"/>
    </source>
</evidence>
<evidence type="ECO:0000256" key="4">
    <source>
        <dbReference type="ARBA" id="ARBA00007637"/>
    </source>
</evidence>
<dbReference type="InterPro" id="IPR001509">
    <property type="entry name" value="Epimerase_deHydtase"/>
</dbReference>
<comment type="pathway">
    <text evidence="3 10">Carbohydrate metabolism; galactose metabolism.</text>
</comment>
<dbReference type="Gene3D" id="3.40.50.720">
    <property type="entry name" value="NAD(P)-binding Rossmann-like Domain"/>
    <property type="match status" value="1"/>
</dbReference>
<evidence type="ECO:0000256" key="5">
    <source>
        <dbReference type="ARBA" id="ARBA00013189"/>
    </source>
</evidence>
<dbReference type="RefSeq" id="WP_140194925.1">
    <property type="nucleotide sequence ID" value="NZ_CP065915.1"/>
</dbReference>
<keyword evidence="13" id="KW-1185">Reference proteome</keyword>
<evidence type="ECO:0000313" key="13">
    <source>
        <dbReference type="Proteomes" id="UP000314011"/>
    </source>
</evidence>
<reference evidence="12 13" key="1">
    <citation type="submission" date="2019-06" db="EMBL/GenBank/DDBJ databases">
        <title>Genome of new Rhodobacteraceae sp. SM1903.</title>
        <authorList>
            <person name="Ren X."/>
        </authorList>
    </citation>
    <scope>NUCLEOTIDE SEQUENCE [LARGE SCALE GENOMIC DNA]</scope>
    <source>
        <strain evidence="12 13">SM1903</strain>
    </source>
</reference>
<comment type="catalytic activity">
    <reaction evidence="1 10">
        <text>UDP-alpha-D-glucose = UDP-alpha-D-galactose</text>
        <dbReference type="Rhea" id="RHEA:22168"/>
        <dbReference type="ChEBI" id="CHEBI:58885"/>
        <dbReference type="ChEBI" id="CHEBI:66914"/>
        <dbReference type="EC" id="5.1.3.2"/>
    </reaction>
</comment>
<sequence length="329" mass="35900">MANILVTGGAGYIGSHACKVLAAAGYTPVTYDSLETGWKDAVKFGPFEQGDLLDRERLDQVFAAYRPQAVMHFAALSQVGESMTQPGKYWRNNVSGSLSLIEAAIAAGCLDFVFSSTCATYGEQDGVVLDEDSSQQPLNAYAASKRAIEDMLDNFGKSDGLRSVIFRYFNVAGADPDGEIGEFHQPETHLVPLMLDAVDGKRDALTIFGTDYDTPDGTCIRDYVHVMDLVDAHVLGVKWLEDGRDSRVFNLGTGTGFSVREVVKQSGTITNREVPIIEGERRPGDATALVSGSQRAITDLGWDPKRSNMENMIADAWRWHQNTGAHYSE</sequence>
<evidence type="ECO:0000256" key="8">
    <source>
        <dbReference type="ARBA" id="ARBA00023235"/>
    </source>
</evidence>
<comment type="similarity">
    <text evidence="4 10">Belongs to the NAD(P)-dependent epimerase/dehydratase family.</text>
</comment>
<name>A0A5C5GKN2_9RHOB</name>
<dbReference type="InterPro" id="IPR005886">
    <property type="entry name" value="UDP_G4E"/>
</dbReference>
<dbReference type="CDD" id="cd05247">
    <property type="entry name" value="UDP_G4E_1_SDR_e"/>
    <property type="match status" value="1"/>
</dbReference>
<protein>
    <recommendedName>
        <fullName evidence="6 10">UDP-glucose 4-epimerase</fullName>
        <ecNumber evidence="5 10">5.1.3.2</ecNumber>
    </recommendedName>
</protein>
<gene>
    <name evidence="12" type="primary">galE</name>
    <name evidence="12" type="ORF">FHY64_12255</name>
</gene>
<dbReference type="Pfam" id="PF01370">
    <property type="entry name" value="Epimerase"/>
    <property type="match status" value="1"/>
</dbReference>
<comment type="caution">
    <text evidence="12">The sequence shown here is derived from an EMBL/GenBank/DDBJ whole genome shotgun (WGS) entry which is preliminary data.</text>
</comment>
<evidence type="ECO:0000256" key="3">
    <source>
        <dbReference type="ARBA" id="ARBA00004947"/>
    </source>
</evidence>